<evidence type="ECO:0000313" key="11">
    <source>
        <dbReference type="Proteomes" id="UP001369086"/>
    </source>
</evidence>
<dbReference type="SMART" id="SM00049">
    <property type="entry name" value="DEP"/>
    <property type="match status" value="1"/>
</dbReference>
<feature type="domain" description="RGS" evidence="8">
    <location>
        <begin position="304"/>
        <end position="419"/>
    </location>
</feature>
<evidence type="ECO:0000256" key="3">
    <source>
        <dbReference type="ARBA" id="ARBA00022700"/>
    </source>
</evidence>
<dbReference type="InterPro" id="IPR016137">
    <property type="entry name" value="RGS"/>
</dbReference>
<evidence type="ECO:0000256" key="1">
    <source>
        <dbReference type="ARBA" id="ARBA00004170"/>
    </source>
</evidence>
<dbReference type="Gene3D" id="1.10.10.10">
    <property type="entry name" value="Winged helix-like DNA-binding domain superfamily/Winged helix DNA-binding domain"/>
    <property type="match status" value="1"/>
</dbReference>
<dbReference type="SUPFAM" id="SSF48097">
    <property type="entry name" value="Regulator of G-protein signaling, RGS"/>
    <property type="match status" value="1"/>
</dbReference>
<dbReference type="CDD" id="cd00068">
    <property type="entry name" value="GGL"/>
    <property type="match status" value="1"/>
</dbReference>
<dbReference type="InterPro" id="IPR047077">
    <property type="entry name" value="RGS9_RGS"/>
</dbReference>
<dbReference type="PROSITE" id="PS50132">
    <property type="entry name" value="RGS"/>
    <property type="match status" value="1"/>
</dbReference>
<dbReference type="Proteomes" id="UP001369086">
    <property type="component" value="Unassembled WGS sequence"/>
</dbReference>
<accession>A0ABR0Z0I0</accession>
<dbReference type="Pfam" id="PF00610">
    <property type="entry name" value="DEP"/>
    <property type="match status" value="1"/>
</dbReference>
<feature type="domain" description="DEP" evidence="9">
    <location>
        <begin position="32"/>
        <end position="107"/>
    </location>
</feature>
<dbReference type="InterPro" id="IPR000591">
    <property type="entry name" value="DEP_dom"/>
</dbReference>
<evidence type="ECO:0000256" key="2">
    <source>
        <dbReference type="ARBA" id="ARBA00022606"/>
    </source>
</evidence>
<dbReference type="EMBL" id="JAHFZB010000019">
    <property type="protein sequence ID" value="KAK6478266.1"/>
    <property type="molecule type" value="Genomic_DNA"/>
</dbReference>
<feature type="compositionally biased region" description="Basic residues" evidence="7">
    <location>
        <begin position="622"/>
        <end position="639"/>
    </location>
</feature>
<comment type="subcellular location">
    <subcellularLocation>
        <location evidence="1">Membrane</location>
        <topology evidence="1">Peripheral membrane protein</topology>
    </subcellularLocation>
</comment>
<dbReference type="InterPro" id="IPR040759">
    <property type="entry name" value="RGS_DHEX"/>
</dbReference>
<dbReference type="Gene3D" id="4.10.260.10">
    <property type="entry name" value="Transducin (heterotrimeric G protein), gamma chain"/>
    <property type="match status" value="1"/>
</dbReference>
<sequence length="696" mass="80131">MTIKHCDYSQHYRPRMAFTKKIEALVLEMQDPDTGIKTQTQRLVITTIPHAMTGHDILEWIINRLQILDEEAQNIGNLVVQYGYIYPLQEPKNLILRPDGSLYRFQTPYFWPTQQWPAEETDYAIYLAKKNIRKKGVLEDYEKENYNILNIRLNHKWDFVIMQAKEQYRAGKERKKADRVVFEFQERAYWLVHRPPPGAPNVIDYGLDRFSDPNENQVTQKKTFDVYRREIIFNQHSLMKSRVKSSVSLGGIVKYCEQYFNHDPIMTGCLPSNPWLTDDTQFWDLNAPLSEVPTKLRVERWTFSFRELLSDPRGRQDFQLFLRKEFSGENLAFWEACEDLKYGDQSKVKEKAEEVYKTFLAPGARRWINIDGKTMDITVKGLKHPHRYVLDAAQSHIYMLMKKDSYGRYMKSPIFKETLNKAILPEPTKISESKFPFNKRHRRSSPSPVILRQLEQEARAKAAATGPVDITQLCKFTSPIPHLTVYTGFCEPTSPTGTALCDFPPPSPGLMTLPNSTACPSPICVAIESTPASERKFEPSSISTQFLTIAESTEMSVSSDSSTAVVEETKQPSHKSRVALSFSRFLKRGCSNSPIFATLSPKCPAVNSGRVQPMNGEPQHQPQHHHHHHHHHQGQQKTKKTNNFFQIKVDIPSECRIYPIDSEDEEEEDCPNSVKNNTVKEVICPWETITEDGKAG</sequence>
<dbReference type="Pfam" id="PF18148">
    <property type="entry name" value="RGS_DHEX"/>
    <property type="match status" value="1"/>
</dbReference>
<evidence type="ECO:0000256" key="5">
    <source>
        <dbReference type="ARBA" id="ARBA00023305"/>
    </source>
</evidence>
<keyword evidence="2" id="KW-0716">Sensory transduction</keyword>
<gene>
    <name evidence="10" type="ORF">HHUSO_G20552</name>
</gene>
<dbReference type="InterPro" id="IPR047017">
    <property type="entry name" value="RGS6/7/9/11_DHEX_sf"/>
</dbReference>
<dbReference type="PANTHER" id="PTHR45746">
    <property type="entry name" value="LP21163P"/>
    <property type="match status" value="1"/>
</dbReference>
<dbReference type="SUPFAM" id="SSF48670">
    <property type="entry name" value="Transducin (heterotrimeric G protein), gamma chain"/>
    <property type="match status" value="1"/>
</dbReference>
<evidence type="ECO:0000256" key="4">
    <source>
        <dbReference type="ARBA" id="ARBA00023136"/>
    </source>
</evidence>
<dbReference type="InterPro" id="IPR015898">
    <property type="entry name" value="G-protein_gamma-like_dom"/>
</dbReference>
<reference evidence="10 11" key="1">
    <citation type="submission" date="2021-05" db="EMBL/GenBank/DDBJ databases">
        <authorList>
            <person name="Zahm M."/>
            <person name="Klopp C."/>
            <person name="Cabau C."/>
            <person name="Kuhl H."/>
            <person name="Suciu R."/>
            <person name="Ciorpac M."/>
            <person name="Holostenco D."/>
            <person name="Gessner J."/>
            <person name="Wuertz S."/>
            <person name="Hohne C."/>
            <person name="Stock M."/>
            <person name="Gislard M."/>
            <person name="Lluch J."/>
            <person name="Milhes M."/>
            <person name="Lampietro C."/>
            <person name="Lopez Roques C."/>
            <person name="Donnadieu C."/>
            <person name="Du K."/>
            <person name="Schartl M."/>
            <person name="Guiguen Y."/>
        </authorList>
    </citation>
    <scope>NUCLEOTIDE SEQUENCE [LARGE SCALE GENOMIC DNA]</scope>
    <source>
        <strain evidence="10">Hh-F2</strain>
        <tissue evidence="10">Blood</tissue>
    </source>
</reference>
<dbReference type="PANTHER" id="PTHR45746:SF1">
    <property type="entry name" value="REGULATOR OF G-PROTEIN SIGNALING 9"/>
    <property type="match status" value="1"/>
</dbReference>
<dbReference type="InterPro" id="IPR036284">
    <property type="entry name" value="GGL_sf"/>
</dbReference>
<dbReference type="InterPro" id="IPR047016">
    <property type="entry name" value="RGS6/7/9/11"/>
</dbReference>
<dbReference type="InterPro" id="IPR044926">
    <property type="entry name" value="RGS_subdomain_2"/>
</dbReference>
<dbReference type="SUPFAM" id="SSF46785">
    <property type="entry name" value="Winged helix' DNA-binding domain"/>
    <property type="match status" value="1"/>
</dbReference>
<keyword evidence="3" id="KW-0734">Signal transduction inhibitor</keyword>
<dbReference type="InterPro" id="IPR036305">
    <property type="entry name" value="RGS_sf"/>
</dbReference>
<keyword evidence="11" id="KW-1185">Reference proteome</keyword>
<proteinExistence type="predicted"/>
<evidence type="ECO:0000256" key="6">
    <source>
        <dbReference type="ARBA" id="ARBA00034540"/>
    </source>
</evidence>
<evidence type="ECO:0000256" key="7">
    <source>
        <dbReference type="SAM" id="MobiDB-lite"/>
    </source>
</evidence>
<dbReference type="PRINTS" id="PR01301">
    <property type="entry name" value="RGSPROTEIN"/>
</dbReference>
<evidence type="ECO:0000259" key="8">
    <source>
        <dbReference type="PROSITE" id="PS50132"/>
    </source>
</evidence>
<dbReference type="Pfam" id="PF00615">
    <property type="entry name" value="RGS"/>
    <property type="match status" value="1"/>
</dbReference>
<keyword evidence="4" id="KW-0472">Membrane</keyword>
<dbReference type="InterPro" id="IPR036390">
    <property type="entry name" value="WH_DNA-bd_sf"/>
</dbReference>
<comment type="caution">
    <text evidence="10">The sequence shown here is derived from an EMBL/GenBank/DDBJ whole genome shotgun (WGS) entry which is preliminary data.</text>
</comment>
<dbReference type="InterPro" id="IPR036388">
    <property type="entry name" value="WH-like_DNA-bd_sf"/>
</dbReference>
<dbReference type="Pfam" id="PF00631">
    <property type="entry name" value="G-gamma"/>
    <property type="match status" value="1"/>
</dbReference>
<organism evidence="10 11">
    <name type="scientific">Huso huso</name>
    <name type="common">Beluga</name>
    <name type="synonym">Acipenser huso</name>
    <dbReference type="NCBI Taxonomy" id="61971"/>
    <lineage>
        <taxon>Eukaryota</taxon>
        <taxon>Metazoa</taxon>
        <taxon>Chordata</taxon>
        <taxon>Craniata</taxon>
        <taxon>Vertebrata</taxon>
        <taxon>Euteleostomi</taxon>
        <taxon>Actinopterygii</taxon>
        <taxon>Chondrostei</taxon>
        <taxon>Acipenseriformes</taxon>
        <taxon>Acipenseridae</taxon>
        <taxon>Huso</taxon>
    </lineage>
</organism>
<dbReference type="SMART" id="SM00315">
    <property type="entry name" value="RGS"/>
    <property type="match status" value="1"/>
</dbReference>
<dbReference type="SMART" id="SM00224">
    <property type="entry name" value="GGL"/>
    <property type="match status" value="1"/>
</dbReference>
<feature type="region of interest" description="Disordered" evidence="7">
    <location>
        <begin position="606"/>
        <end position="639"/>
    </location>
</feature>
<dbReference type="Gene3D" id="1.10.167.10">
    <property type="entry name" value="Regulator of G-protein Signalling 4, domain 2"/>
    <property type="match status" value="1"/>
</dbReference>
<protein>
    <recommendedName>
        <fullName evidence="6">Regulator of G-protein signaling 9</fullName>
    </recommendedName>
</protein>
<name>A0ABR0Z0I0_HUSHU</name>
<evidence type="ECO:0000259" key="9">
    <source>
        <dbReference type="PROSITE" id="PS50186"/>
    </source>
</evidence>
<evidence type="ECO:0000313" key="10">
    <source>
        <dbReference type="EMBL" id="KAK6478266.1"/>
    </source>
</evidence>
<dbReference type="Gene3D" id="1.10.1240.60">
    <property type="match status" value="1"/>
</dbReference>
<dbReference type="CDD" id="cd04450">
    <property type="entry name" value="DEP_RGS7-like"/>
    <property type="match status" value="1"/>
</dbReference>
<keyword evidence="5" id="KW-0844">Vision</keyword>
<dbReference type="PROSITE" id="PS50186">
    <property type="entry name" value="DEP"/>
    <property type="match status" value="1"/>
</dbReference>
<dbReference type="CDD" id="cd08739">
    <property type="entry name" value="RGS_RGS9"/>
    <property type="match status" value="1"/>
</dbReference>
<dbReference type="SMART" id="SM01224">
    <property type="entry name" value="G_gamma"/>
    <property type="match status" value="1"/>
</dbReference>